<dbReference type="AlphaFoldDB" id="A0A9J6DZK6"/>
<dbReference type="PANTHER" id="PTHR23080">
    <property type="entry name" value="THAP DOMAIN PROTEIN"/>
    <property type="match status" value="1"/>
</dbReference>
<dbReference type="Proteomes" id="UP000821866">
    <property type="component" value="Chromosome 4"/>
</dbReference>
<evidence type="ECO:0000313" key="3">
    <source>
        <dbReference type="Proteomes" id="UP000821866"/>
    </source>
</evidence>
<sequence length="394" mass="45063">MTSSPAPRTMWTDDEITTLLALVNEKKLSDLLDSKWQKNKDIFMDLERCLKEQGLTWTWEERLLLCKSGGEPSKWKWFDKMSLLLGDHPMVQAINASGVGMLRISRQFCEITQINSDDENDVLVFGGGVNAVTFCLHHRVVAKQKAHFFKPLLSVSQDTNTTIKYSWCKLRKNAKTAIAVAKRQLRKQPQPTAARGESAGLEERKPVPEDGLSARLDAKRRCDHRSPLKALGHTRHLKRLQKKHKPFQPLQACLDDDSIPPTPLDCEDNSEEPEMAIQEECSISGRTDFGQTTELTMLQIKLLEEENNHLISELVDTKGQLRTHILSEECLKEKPDMLQFYTGMPNFILLWALFLVLERGISHTSLNCLTKFQEMFVFLICLRLNVSLQDLAYR</sequence>
<evidence type="ECO:0000313" key="2">
    <source>
        <dbReference type="EMBL" id="KAH8027494.1"/>
    </source>
</evidence>
<dbReference type="VEuPathDB" id="VectorBase:LOC119160756"/>
<reference evidence="2" key="2">
    <citation type="submission" date="2021-09" db="EMBL/GenBank/DDBJ databases">
        <authorList>
            <person name="Jia N."/>
            <person name="Wang J."/>
            <person name="Shi W."/>
            <person name="Du L."/>
            <person name="Sun Y."/>
            <person name="Zhan W."/>
            <person name="Jiang J."/>
            <person name="Wang Q."/>
            <person name="Zhang B."/>
            <person name="Ji P."/>
            <person name="Sakyi L.B."/>
            <person name="Cui X."/>
            <person name="Yuan T."/>
            <person name="Jiang B."/>
            <person name="Yang W."/>
            <person name="Lam T.T.-Y."/>
            <person name="Chang Q."/>
            <person name="Ding S."/>
            <person name="Wang X."/>
            <person name="Zhu J."/>
            <person name="Ruan X."/>
            <person name="Zhao L."/>
            <person name="Wei J."/>
            <person name="Que T."/>
            <person name="Du C."/>
            <person name="Cheng J."/>
            <person name="Dai P."/>
            <person name="Han X."/>
            <person name="Huang E."/>
            <person name="Gao Y."/>
            <person name="Liu J."/>
            <person name="Shao H."/>
            <person name="Ye R."/>
            <person name="Li L."/>
            <person name="Wei W."/>
            <person name="Wang X."/>
            <person name="Wang C."/>
            <person name="Huo Q."/>
            <person name="Li W."/>
            <person name="Guo W."/>
            <person name="Chen H."/>
            <person name="Chen S."/>
            <person name="Zhou L."/>
            <person name="Zhou L."/>
            <person name="Ni X."/>
            <person name="Tian J."/>
            <person name="Zhou Y."/>
            <person name="Sheng Y."/>
            <person name="Liu T."/>
            <person name="Pan Y."/>
            <person name="Xia L."/>
            <person name="Li J."/>
            <person name="Zhao F."/>
            <person name="Cao W."/>
        </authorList>
    </citation>
    <scope>NUCLEOTIDE SEQUENCE</scope>
    <source>
        <strain evidence="2">Rmic-2018</strain>
        <tissue evidence="2">Larvae</tissue>
    </source>
</reference>
<organism evidence="2 3">
    <name type="scientific">Rhipicephalus microplus</name>
    <name type="common">Cattle tick</name>
    <name type="synonym">Boophilus microplus</name>
    <dbReference type="NCBI Taxonomy" id="6941"/>
    <lineage>
        <taxon>Eukaryota</taxon>
        <taxon>Metazoa</taxon>
        <taxon>Ecdysozoa</taxon>
        <taxon>Arthropoda</taxon>
        <taxon>Chelicerata</taxon>
        <taxon>Arachnida</taxon>
        <taxon>Acari</taxon>
        <taxon>Parasitiformes</taxon>
        <taxon>Ixodida</taxon>
        <taxon>Ixodoidea</taxon>
        <taxon>Ixodidae</taxon>
        <taxon>Rhipicephalinae</taxon>
        <taxon>Rhipicephalus</taxon>
        <taxon>Boophilus</taxon>
    </lineage>
</organism>
<evidence type="ECO:0000256" key="1">
    <source>
        <dbReference type="SAM" id="MobiDB-lite"/>
    </source>
</evidence>
<proteinExistence type="predicted"/>
<feature type="region of interest" description="Disordered" evidence="1">
    <location>
        <begin position="182"/>
        <end position="212"/>
    </location>
</feature>
<dbReference type="PANTHER" id="PTHR23080:SF63">
    <property type="entry name" value="TICK TRANSPOSON"/>
    <property type="match status" value="1"/>
</dbReference>
<protein>
    <submittedName>
        <fullName evidence="2">Uncharacterized protein</fullName>
    </submittedName>
</protein>
<name>A0A9J6DZK6_RHIMP</name>
<keyword evidence="3" id="KW-1185">Reference proteome</keyword>
<reference evidence="2" key="1">
    <citation type="journal article" date="2020" name="Cell">
        <title>Large-Scale Comparative Analyses of Tick Genomes Elucidate Their Genetic Diversity and Vector Capacities.</title>
        <authorList>
            <consortium name="Tick Genome and Microbiome Consortium (TIGMIC)"/>
            <person name="Jia N."/>
            <person name="Wang J."/>
            <person name="Shi W."/>
            <person name="Du L."/>
            <person name="Sun Y."/>
            <person name="Zhan W."/>
            <person name="Jiang J.F."/>
            <person name="Wang Q."/>
            <person name="Zhang B."/>
            <person name="Ji P."/>
            <person name="Bell-Sakyi L."/>
            <person name="Cui X.M."/>
            <person name="Yuan T.T."/>
            <person name="Jiang B.G."/>
            <person name="Yang W.F."/>
            <person name="Lam T.T."/>
            <person name="Chang Q.C."/>
            <person name="Ding S.J."/>
            <person name="Wang X.J."/>
            <person name="Zhu J.G."/>
            <person name="Ruan X.D."/>
            <person name="Zhao L."/>
            <person name="Wei J.T."/>
            <person name="Ye R.Z."/>
            <person name="Que T.C."/>
            <person name="Du C.H."/>
            <person name="Zhou Y.H."/>
            <person name="Cheng J.X."/>
            <person name="Dai P.F."/>
            <person name="Guo W.B."/>
            <person name="Han X.H."/>
            <person name="Huang E.J."/>
            <person name="Li L.F."/>
            <person name="Wei W."/>
            <person name="Gao Y.C."/>
            <person name="Liu J.Z."/>
            <person name="Shao H.Z."/>
            <person name="Wang X."/>
            <person name="Wang C.C."/>
            <person name="Yang T.C."/>
            <person name="Huo Q.B."/>
            <person name="Li W."/>
            <person name="Chen H.Y."/>
            <person name="Chen S.E."/>
            <person name="Zhou L.G."/>
            <person name="Ni X.B."/>
            <person name="Tian J.H."/>
            <person name="Sheng Y."/>
            <person name="Liu T."/>
            <person name="Pan Y.S."/>
            <person name="Xia L.Y."/>
            <person name="Li J."/>
            <person name="Zhao F."/>
            <person name="Cao W.C."/>
        </authorList>
    </citation>
    <scope>NUCLEOTIDE SEQUENCE</scope>
    <source>
        <strain evidence="2">Rmic-2018</strain>
    </source>
</reference>
<gene>
    <name evidence="2" type="ORF">HPB51_007027</name>
</gene>
<accession>A0A9J6DZK6</accession>
<comment type="caution">
    <text evidence="2">The sequence shown here is derived from an EMBL/GenBank/DDBJ whole genome shotgun (WGS) entry which is preliminary data.</text>
</comment>
<dbReference type="EMBL" id="JABSTU010000006">
    <property type="protein sequence ID" value="KAH8027494.1"/>
    <property type="molecule type" value="Genomic_DNA"/>
</dbReference>